<protein>
    <submittedName>
        <fullName evidence="1">Uncharacterized protein</fullName>
    </submittedName>
</protein>
<comment type="caution">
    <text evidence="1">The sequence shown here is derived from an EMBL/GenBank/DDBJ whole genome shotgun (WGS) entry which is preliminary data.</text>
</comment>
<evidence type="ECO:0000313" key="1">
    <source>
        <dbReference type="EMBL" id="CAJ1410762.1"/>
    </source>
</evidence>
<keyword evidence="2" id="KW-1185">Reference proteome</keyword>
<dbReference type="Proteomes" id="UP001178507">
    <property type="component" value="Unassembled WGS sequence"/>
</dbReference>
<dbReference type="AlphaFoldDB" id="A0AA36JQX6"/>
<organism evidence="1 2">
    <name type="scientific">Effrenium voratum</name>
    <dbReference type="NCBI Taxonomy" id="2562239"/>
    <lineage>
        <taxon>Eukaryota</taxon>
        <taxon>Sar</taxon>
        <taxon>Alveolata</taxon>
        <taxon>Dinophyceae</taxon>
        <taxon>Suessiales</taxon>
        <taxon>Symbiodiniaceae</taxon>
        <taxon>Effrenium</taxon>
    </lineage>
</organism>
<proteinExistence type="predicted"/>
<name>A0AA36JQX6_9DINO</name>
<sequence>MQSRPLRAKFGSVLGPGDRTEDVLQEEKQRLQEHKMAVVQWHRQMLAQATPETNRPEAGMRRARLDLQEAIEDSDDLLLRCALRGL</sequence>
<dbReference type="EMBL" id="CAUJNA010003838">
    <property type="protein sequence ID" value="CAJ1410762.1"/>
    <property type="molecule type" value="Genomic_DNA"/>
</dbReference>
<evidence type="ECO:0000313" key="2">
    <source>
        <dbReference type="Proteomes" id="UP001178507"/>
    </source>
</evidence>
<reference evidence="1" key="1">
    <citation type="submission" date="2023-08" db="EMBL/GenBank/DDBJ databases">
        <authorList>
            <person name="Chen Y."/>
            <person name="Shah S."/>
            <person name="Dougan E. K."/>
            <person name="Thang M."/>
            <person name="Chan C."/>
        </authorList>
    </citation>
    <scope>NUCLEOTIDE SEQUENCE</scope>
</reference>
<gene>
    <name evidence="1" type="ORF">EVOR1521_LOCUS31524</name>
</gene>
<accession>A0AA36JQX6</accession>